<dbReference type="EMBL" id="REGN01001893">
    <property type="protein sequence ID" value="RNA31811.1"/>
    <property type="molecule type" value="Genomic_DNA"/>
</dbReference>
<protein>
    <submittedName>
        <fullName evidence="1">Uncharacterized protein</fullName>
    </submittedName>
</protein>
<proteinExistence type="predicted"/>
<dbReference type="GO" id="GO:0042721">
    <property type="term" value="C:TIM22 mitochondrial import inner membrane insertion complex"/>
    <property type="evidence" value="ECO:0007669"/>
    <property type="project" value="InterPro"/>
</dbReference>
<dbReference type="OrthoDB" id="5970620at2759"/>
<dbReference type="Proteomes" id="UP000276133">
    <property type="component" value="Unassembled WGS sequence"/>
</dbReference>
<evidence type="ECO:0000313" key="1">
    <source>
        <dbReference type="EMBL" id="RNA31811.1"/>
    </source>
</evidence>
<reference evidence="1 2" key="1">
    <citation type="journal article" date="2018" name="Sci. Rep.">
        <title>Genomic signatures of local adaptation to the degree of environmental predictability in rotifers.</title>
        <authorList>
            <person name="Franch-Gras L."/>
            <person name="Hahn C."/>
            <person name="Garcia-Roger E.M."/>
            <person name="Carmona M.J."/>
            <person name="Serra M."/>
            <person name="Gomez A."/>
        </authorList>
    </citation>
    <scope>NUCLEOTIDE SEQUENCE [LARGE SCALE GENOMIC DNA]</scope>
    <source>
        <strain evidence="1">HYR1</strain>
    </source>
</reference>
<sequence length="237" mass="27984">MFYISQLIGKAKGIGRYVSNPFKKSPSQLPHSPNVAKTGIEDVQNTIKMRNSENKETIRKKMYNYLKQIYTDYVDVGKDTYKSMKEHPFKTLGYGIFMSSMVIFYKTSPTRVDYDDKRRELLNELIMCGSTYSRRSEFYLNEVNKLDNSGMLEYKSCVFFSLILARKFSEFDDTYEKQCTQLHYPSRYNIFNLPNNLLKFISRIVDIGFCGRWFFLNRNFADFDVDEEEWNSKSSSN</sequence>
<dbReference type="PANTHER" id="PTHR21435:SF1">
    <property type="entry name" value="MITOCHONDRIAL IMPORT INNER MEMBRANE TRANSLOCASE SUBUNIT TIM29"/>
    <property type="match status" value="1"/>
</dbReference>
<organism evidence="1 2">
    <name type="scientific">Brachionus plicatilis</name>
    <name type="common">Marine rotifer</name>
    <name type="synonym">Brachionus muelleri</name>
    <dbReference type="NCBI Taxonomy" id="10195"/>
    <lineage>
        <taxon>Eukaryota</taxon>
        <taxon>Metazoa</taxon>
        <taxon>Spiralia</taxon>
        <taxon>Gnathifera</taxon>
        <taxon>Rotifera</taxon>
        <taxon>Eurotatoria</taxon>
        <taxon>Monogononta</taxon>
        <taxon>Pseudotrocha</taxon>
        <taxon>Ploima</taxon>
        <taxon>Brachionidae</taxon>
        <taxon>Brachionus</taxon>
    </lineage>
</organism>
<comment type="caution">
    <text evidence="1">The sequence shown here is derived from an EMBL/GenBank/DDBJ whole genome shotgun (WGS) entry which is preliminary data.</text>
</comment>
<dbReference type="STRING" id="10195.A0A3M7S7R1"/>
<gene>
    <name evidence="1" type="ORF">BpHYR1_039631</name>
</gene>
<dbReference type="Pfam" id="PF10171">
    <property type="entry name" value="Tim29"/>
    <property type="match status" value="1"/>
</dbReference>
<accession>A0A3M7S7R1</accession>
<dbReference type="GO" id="GO:0045039">
    <property type="term" value="P:protein insertion into mitochondrial inner membrane"/>
    <property type="evidence" value="ECO:0007669"/>
    <property type="project" value="TreeGrafter"/>
</dbReference>
<evidence type="ECO:0000313" key="2">
    <source>
        <dbReference type="Proteomes" id="UP000276133"/>
    </source>
</evidence>
<name>A0A3M7S7R1_BRAPC</name>
<dbReference type="InterPro" id="IPR019322">
    <property type="entry name" value="TIMM29"/>
</dbReference>
<keyword evidence="2" id="KW-1185">Reference proteome</keyword>
<dbReference type="AlphaFoldDB" id="A0A3M7S7R1"/>
<dbReference type="PANTHER" id="PTHR21435">
    <property type="entry name" value="MITOCHONDRIAL IMPORT INNER MEMBRANE TRANSLOCASE SUBUNIT TIM29"/>
    <property type="match status" value="1"/>
</dbReference>